<protein>
    <recommendedName>
        <fullName evidence="8">Leucine--tRNA ligase</fullName>
        <ecNumber evidence="8">6.1.1.4</ecNumber>
    </recommendedName>
    <alternativeName>
        <fullName evidence="8">Leucyl-tRNA synthetase</fullName>
        <shortName evidence="8">LeuRS</shortName>
    </alternativeName>
</protein>
<feature type="domain" description="Methionyl/Valyl/Leucyl/Isoleucyl-tRNA synthetase anticodon-binding" evidence="11">
    <location>
        <begin position="760"/>
        <end position="884"/>
    </location>
</feature>
<dbReference type="PRINTS" id="PR00985">
    <property type="entry name" value="TRNASYNTHLEU"/>
</dbReference>
<evidence type="ECO:0000256" key="5">
    <source>
        <dbReference type="ARBA" id="ARBA00022917"/>
    </source>
</evidence>
<dbReference type="GO" id="GO:0004823">
    <property type="term" value="F:leucine-tRNA ligase activity"/>
    <property type="evidence" value="ECO:0007669"/>
    <property type="project" value="UniProtKB-UniRule"/>
</dbReference>
<evidence type="ECO:0000259" key="11">
    <source>
        <dbReference type="Pfam" id="PF08264"/>
    </source>
</evidence>
<dbReference type="SUPFAM" id="SSF47323">
    <property type="entry name" value="Anticodon-binding domain of a subclass of class I aminoacyl-tRNA synthetases"/>
    <property type="match status" value="1"/>
</dbReference>
<dbReference type="InterPro" id="IPR013155">
    <property type="entry name" value="M/V/L/I-tRNA-synth_anticd-bd"/>
</dbReference>
<feature type="domain" description="Aminoacyl-tRNA synthetase class Ia" evidence="10">
    <location>
        <begin position="519"/>
        <end position="721"/>
    </location>
</feature>
<comment type="catalytic activity">
    <reaction evidence="7 8">
        <text>tRNA(Leu) + L-leucine + ATP = L-leucyl-tRNA(Leu) + AMP + diphosphate</text>
        <dbReference type="Rhea" id="RHEA:11688"/>
        <dbReference type="Rhea" id="RHEA-COMP:9613"/>
        <dbReference type="Rhea" id="RHEA-COMP:9622"/>
        <dbReference type="ChEBI" id="CHEBI:30616"/>
        <dbReference type="ChEBI" id="CHEBI:33019"/>
        <dbReference type="ChEBI" id="CHEBI:57427"/>
        <dbReference type="ChEBI" id="CHEBI:78442"/>
        <dbReference type="ChEBI" id="CHEBI:78494"/>
        <dbReference type="ChEBI" id="CHEBI:456215"/>
        <dbReference type="EC" id="6.1.1.4"/>
    </reaction>
</comment>
<evidence type="ECO:0000313" key="14">
    <source>
        <dbReference type="EMBL" id="PJF46589.1"/>
    </source>
</evidence>
<dbReference type="GO" id="GO:0002161">
    <property type="term" value="F:aminoacyl-tRNA deacylase activity"/>
    <property type="evidence" value="ECO:0007669"/>
    <property type="project" value="InterPro"/>
</dbReference>
<evidence type="ECO:0000256" key="9">
    <source>
        <dbReference type="RuleBase" id="RU363039"/>
    </source>
</evidence>
<dbReference type="GO" id="GO:0005829">
    <property type="term" value="C:cytosol"/>
    <property type="evidence" value="ECO:0007669"/>
    <property type="project" value="TreeGrafter"/>
</dbReference>
<sequence>MLRSESRTRMVDRYNPQEIEPKWQARWETDQLYKTEPACDKPKYYVLDFYPYPSGEGMSVGHARNYVPTDVIARYYRMKGYNVLHPMGFDAFGLPTENAAIKLKVDPHELNEKYSANYVRQYKLMGLSYDWSRLINSAHPDYYRWTQWIFIQMFNAWYDPRKDKACPIAELEAELAERGSQAIFDYIDAHPEHIGVVTKGAPVITAEGWRAMSRRQQNDYLNNFRLAFQAESTVNWDPVDKVVVADEEVEHGRAWRSGALVIKRTLKQWFFRITAYAERLINDLDSVDWPERIVLMQRNWIGKSEGAEVVFRVADSGHPIPIFTTRPDTLWGATFMVLSPEHPLAPEIATPEQRAEVERYIAFAKGETEEQRTAENKEKTGVFTGAYAINPVNDARIPIWIADYVLMSYGTGAIMAVPAHDQRDFEFARKFGLPIKVVVFPEAELKRQGIQDAQQITPALIAEYESRMTAAYEDKAGVMVNSGPLTGMHTGPDGKACIRAATEHCQRMGFGKRRVNYKIRPWLISRQRYWGTPIPIVHTPDGPVAMREDELPLLLPKVKEYQPGPNGESPLESIPEFVNAPNGRRETDTMATWACSSWYYIRFADPHNDKAIGDPKEIDYWLPVDMYVGGAEHAVLHLLYSRMWTKVLYDLGVVKFKEPFSALRNQGLILSPQKRVDEKGREYYEKMSKSKGNVITPDEVIAEHGADALRGYEMFISDFEQTVPWSTQGVPGVRRWLDRVWRIVLAPEEDKGAPVQMSARELRRVAHRTIQRYERDLKAFSFNTVVAAMMEFTNALYRARDAGLAGTPEWREAVDILLRLLAPIAPHMAEELWHRLGRPYSIHRQPFPVVDEAAARAEEITIVVQVNGKVRDRIVVPVDASEEAITQAALASEGARRFINGAPPRQVHYVKGRLVNIVV</sequence>
<evidence type="ECO:0000259" key="10">
    <source>
        <dbReference type="Pfam" id="PF00133"/>
    </source>
</evidence>
<feature type="domain" description="Methionyl/Leucyl tRNA synthetase" evidence="12">
    <location>
        <begin position="51"/>
        <end position="131"/>
    </location>
</feature>
<comment type="caution">
    <text evidence="8">Lacks conserved residue(s) required for the propagation of feature annotation.</text>
</comment>
<evidence type="ECO:0000256" key="4">
    <source>
        <dbReference type="ARBA" id="ARBA00022840"/>
    </source>
</evidence>
<dbReference type="CDD" id="cd07958">
    <property type="entry name" value="Anticodon_Ia_Leu_BEm"/>
    <property type="match status" value="1"/>
</dbReference>
<dbReference type="InterPro" id="IPR009080">
    <property type="entry name" value="tRNAsynth_Ia_anticodon-bd"/>
</dbReference>
<organism evidence="14 15">
    <name type="scientific">Candidatus Thermofonsia Clade 3 bacterium</name>
    <dbReference type="NCBI Taxonomy" id="2364212"/>
    <lineage>
        <taxon>Bacteria</taxon>
        <taxon>Bacillati</taxon>
        <taxon>Chloroflexota</taxon>
        <taxon>Candidatus Thermofontia</taxon>
        <taxon>Candidatus Thermofonsia Clade 3</taxon>
    </lineage>
</organism>
<evidence type="ECO:0000259" key="13">
    <source>
        <dbReference type="Pfam" id="PF13603"/>
    </source>
</evidence>
<dbReference type="SUPFAM" id="SSF50677">
    <property type="entry name" value="ValRS/IleRS/LeuRS editing domain"/>
    <property type="match status" value="1"/>
</dbReference>
<evidence type="ECO:0000256" key="2">
    <source>
        <dbReference type="ARBA" id="ARBA00022598"/>
    </source>
</evidence>
<evidence type="ECO:0000259" key="12">
    <source>
        <dbReference type="Pfam" id="PF09334"/>
    </source>
</evidence>
<keyword evidence="3 8" id="KW-0547">Nucleotide-binding</keyword>
<evidence type="ECO:0000256" key="6">
    <source>
        <dbReference type="ARBA" id="ARBA00023146"/>
    </source>
</evidence>
<feature type="short sequence motif" description="'KMSKS' region" evidence="8">
    <location>
        <begin position="686"/>
        <end position="690"/>
    </location>
</feature>
<dbReference type="Proteomes" id="UP000230790">
    <property type="component" value="Unassembled WGS sequence"/>
</dbReference>
<dbReference type="PANTHER" id="PTHR43740">
    <property type="entry name" value="LEUCYL-TRNA SYNTHETASE"/>
    <property type="match status" value="1"/>
</dbReference>
<dbReference type="FunFam" id="3.40.50.620:FF:000056">
    <property type="entry name" value="Leucine--tRNA ligase"/>
    <property type="match status" value="1"/>
</dbReference>
<feature type="binding site" evidence="8">
    <location>
        <position position="689"/>
    </location>
    <ligand>
        <name>ATP</name>
        <dbReference type="ChEBI" id="CHEBI:30616"/>
    </ligand>
</feature>
<comment type="similarity">
    <text evidence="1 8 9">Belongs to the class-I aminoacyl-tRNA synthetase family.</text>
</comment>
<dbReference type="Gene3D" id="3.40.50.620">
    <property type="entry name" value="HUPs"/>
    <property type="match status" value="2"/>
</dbReference>
<dbReference type="InterPro" id="IPR025709">
    <property type="entry name" value="Leu_tRNA-synth_edit"/>
</dbReference>
<name>A0A2M8Q9V0_9CHLR</name>
<dbReference type="Pfam" id="PF00133">
    <property type="entry name" value="tRNA-synt_1"/>
    <property type="match status" value="1"/>
</dbReference>
<keyword evidence="8" id="KW-0963">Cytoplasm</keyword>
<dbReference type="Pfam" id="PF13603">
    <property type="entry name" value="tRNA-synt_1_2"/>
    <property type="match status" value="1"/>
</dbReference>
<evidence type="ECO:0000256" key="1">
    <source>
        <dbReference type="ARBA" id="ARBA00005594"/>
    </source>
</evidence>
<accession>A0A2M8Q9V0</accession>
<keyword evidence="5 8" id="KW-0648">Protein biosynthesis</keyword>
<evidence type="ECO:0000313" key="15">
    <source>
        <dbReference type="Proteomes" id="UP000230790"/>
    </source>
</evidence>
<dbReference type="InterPro" id="IPR002302">
    <property type="entry name" value="Leu-tRNA-ligase"/>
</dbReference>
<dbReference type="HAMAP" id="MF_00049_B">
    <property type="entry name" value="Leu_tRNA_synth_B"/>
    <property type="match status" value="1"/>
</dbReference>
<evidence type="ECO:0000256" key="8">
    <source>
        <dbReference type="HAMAP-Rule" id="MF_00049"/>
    </source>
</evidence>
<dbReference type="FunFam" id="3.40.50.620:FF:000060">
    <property type="entry name" value="Leucine--tRNA ligase"/>
    <property type="match status" value="1"/>
</dbReference>
<dbReference type="Gene3D" id="1.10.730.10">
    <property type="entry name" value="Isoleucyl-tRNA Synthetase, Domain 1"/>
    <property type="match status" value="1"/>
</dbReference>
<comment type="subcellular location">
    <subcellularLocation>
        <location evidence="8">Cytoplasm</location>
    </subcellularLocation>
</comment>
<feature type="domain" description="Leucyl-tRNA synthetase editing" evidence="13">
    <location>
        <begin position="298"/>
        <end position="491"/>
    </location>
</feature>
<dbReference type="GO" id="GO:0006429">
    <property type="term" value="P:leucyl-tRNA aminoacylation"/>
    <property type="evidence" value="ECO:0007669"/>
    <property type="project" value="UniProtKB-UniRule"/>
</dbReference>
<dbReference type="EC" id="6.1.1.4" evidence="8"/>
<dbReference type="FunFam" id="1.10.730.10:FF:000002">
    <property type="entry name" value="Leucine--tRNA ligase"/>
    <property type="match status" value="1"/>
</dbReference>
<dbReference type="AlphaFoldDB" id="A0A2M8Q9V0"/>
<dbReference type="Gene3D" id="3.10.20.590">
    <property type="match status" value="1"/>
</dbReference>
<proteinExistence type="inferred from homology"/>
<evidence type="ECO:0000256" key="7">
    <source>
        <dbReference type="ARBA" id="ARBA00047469"/>
    </source>
</evidence>
<comment type="caution">
    <text evidence="14">The sequence shown here is derived from an EMBL/GenBank/DDBJ whole genome shotgun (WGS) entry which is preliminary data.</text>
</comment>
<dbReference type="Gene3D" id="3.90.740.10">
    <property type="entry name" value="Valyl/Leucyl/Isoleucyl-tRNA synthetase, editing domain"/>
    <property type="match status" value="1"/>
</dbReference>
<dbReference type="EMBL" id="PGTN01000130">
    <property type="protein sequence ID" value="PJF46589.1"/>
    <property type="molecule type" value="Genomic_DNA"/>
</dbReference>
<reference evidence="14 15" key="1">
    <citation type="submission" date="2017-11" db="EMBL/GenBank/DDBJ databases">
        <title>Evolution of Phototrophy in the Chloroflexi Phylum Driven by Horizontal Gene Transfer.</title>
        <authorList>
            <person name="Ward L.M."/>
            <person name="Hemp J."/>
            <person name="Shih P.M."/>
            <person name="Mcglynn S.E."/>
            <person name="Fischer W."/>
        </authorList>
    </citation>
    <scope>NUCLEOTIDE SEQUENCE [LARGE SCALE GENOMIC DNA]</scope>
    <source>
        <strain evidence="14">JP3_7</strain>
    </source>
</reference>
<dbReference type="InterPro" id="IPR014729">
    <property type="entry name" value="Rossmann-like_a/b/a_fold"/>
</dbReference>
<dbReference type="PANTHER" id="PTHR43740:SF2">
    <property type="entry name" value="LEUCINE--TRNA LIGASE, MITOCHONDRIAL"/>
    <property type="match status" value="1"/>
</dbReference>
<gene>
    <name evidence="8" type="primary">leuS</name>
    <name evidence="14" type="ORF">CUN48_13025</name>
</gene>
<keyword evidence="4 8" id="KW-0067">ATP-binding</keyword>
<dbReference type="GO" id="GO:0005524">
    <property type="term" value="F:ATP binding"/>
    <property type="evidence" value="ECO:0007669"/>
    <property type="project" value="UniProtKB-UniRule"/>
</dbReference>
<dbReference type="InterPro" id="IPR015413">
    <property type="entry name" value="Methionyl/Leucyl_tRNA_Synth"/>
</dbReference>
<dbReference type="SUPFAM" id="SSF52374">
    <property type="entry name" value="Nucleotidylyl transferase"/>
    <property type="match status" value="1"/>
</dbReference>
<keyword evidence="6 8" id="KW-0030">Aminoacyl-tRNA synthetase</keyword>
<dbReference type="Pfam" id="PF09334">
    <property type="entry name" value="tRNA-synt_1g"/>
    <property type="match status" value="1"/>
</dbReference>
<dbReference type="InterPro" id="IPR002300">
    <property type="entry name" value="aa-tRNA-synth_Ia"/>
</dbReference>
<evidence type="ECO:0000256" key="3">
    <source>
        <dbReference type="ARBA" id="ARBA00022741"/>
    </source>
</evidence>
<keyword evidence="2 8" id="KW-0436">Ligase</keyword>
<dbReference type="Pfam" id="PF08264">
    <property type="entry name" value="Anticodon_1"/>
    <property type="match status" value="1"/>
</dbReference>
<dbReference type="NCBIfam" id="TIGR00396">
    <property type="entry name" value="leuS_bact"/>
    <property type="match status" value="1"/>
</dbReference>
<dbReference type="InterPro" id="IPR009008">
    <property type="entry name" value="Val/Leu/Ile-tRNA-synth_edit"/>
</dbReference>